<feature type="signal peptide" evidence="1">
    <location>
        <begin position="1"/>
        <end position="28"/>
    </location>
</feature>
<reference evidence="2" key="1">
    <citation type="submission" date="2022-08" db="EMBL/GenBank/DDBJ databases">
        <authorList>
            <person name="Li F."/>
        </authorList>
    </citation>
    <scope>NUCLEOTIDE SEQUENCE</scope>
    <source>
        <strain evidence="2">MQZ15Z-1</strain>
    </source>
</reference>
<keyword evidence="3" id="KW-1185">Reference proteome</keyword>
<evidence type="ECO:0008006" key="4">
    <source>
        <dbReference type="Google" id="ProtNLM"/>
    </source>
</evidence>
<organism evidence="2 3">
    <name type="scientific">Ancylobacter mangrovi</name>
    <dbReference type="NCBI Taxonomy" id="2972472"/>
    <lineage>
        <taxon>Bacteria</taxon>
        <taxon>Pseudomonadati</taxon>
        <taxon>Pseudomonadota</taxon>
        <taxon>Alphaproteobacteria</taxon>
        <taxon>Hyphomicrobiales</taxon>
        <taxon>Xanthobacteraceae</taxon>
        <taxon>Ancylobacter</taxon>
    </lineage>
</organism>
<protein>
    <recommendedName>
        <fullName evidence="4">GerMN domain-containing protein</fullName>
    </recommendedName>
</protein>
<dbReference type="RefSeq" id="WP_258732151.1">
    <property type="nucleotide sequence ID" value="NZ_JANTHZ010000002.1"/>
</dbReference>
<dbReference type="EMBL" id="JANTHZ010000002">
    <property type="protein sequence ID" value="MCS0495108.1"/>
    <property type="molecule type" value="Genomic_DNA"/>
</dbReference>
<evidence type="ECO:0000313" key="3">
    <source>
        <dbReference type="Proteomes" id="UP001151088"/>
    </source>
</evidence>
<keyword evidence="1" id="KW-0732">Signal</keyword>
<feature type="chain" id="PRO_5040920792" description="GerMN domain-containing protein" evidence="1">
    <location>
        <begin position="29"/>
        <end position="320"/>
    </location>
</feature>
<proteinExistence type="predicted"/>
<comment type="caution">
    <text evidence="2">The sequence shown here is derived from an EMBL/GenBank/DDBJ whole genome shotgun (WGS) entry which is preliminary data.</text>
</comment>
<accession>A0A9X2PF86</accession>
<name>A0A9X2PF86_9HYPH</name>
<evidence type="ECO:0000313" key="2">
    <source>
        <dbReference type="EMBL" id="MCS0495108.1"/>
    </source>
</evidence>
<dbReference type="Proteomes" id="UP001151088">
    <property type="component" value="Unassembled WGS sequence"/>
</dbReference>
<gene>
    <name evidence="2" type="ORF">NVS89_08360</name>
</gene>
<dbReference type="AlphaFoldDB" id="A0A9X2PF86"/>
<sequence length="320" mass="34266">MSRLARARLCHVLAAWFLLVAAALPAAAQEAVFPNDGTVGLVPPSGMSEIPGVPGFEDRVAHAAILIMEVPGTALEDVSKSFTPEALETKGVTVENKRDVTLKSGAKGVLMSGYQTMGAAALKKWIMLVGDGKQGAMVTVQFPEDSAARYSDDAVEAALMSVTFRPPPTQEELLSRLPFTIKDMEGYRVVRVFGTNAALLTKGDAASGDLSRQPFFIVSIAPGEVREDDRESLAKRAISSVPGVKELKIERGGTLRIGGQPGYELIANAVEMRTGTPVKVAQWVRFGRSGYVRMVGVAPAEGFDTSFNEMRGLRDGIELR</sequence>
<evidence type="ECO:0000256" key="1">
    <source>
        <dbReference type="SAM" id="SignalP"/>
    </source>
</evidence>